<accession>A0ACB8ABX2</accession>
<sequence>MEKNRKANISRGDELIFNPSVTIRESLGEGFRILTDKTRVPSKTARRTKPRQPATIPPQTTTVYTDGSCLHNGTQSAQCGAGVWFGPHDQRNTALRIPGDAQSNQIGEISAIIIALQLTGQHEQLRIVTDSRYALDGLNIHLARWEADGWVDTKNKPFFERAAYLLRKRAARTSFQWVKGHTGNDGNEGADRLADEGARKTTPDELDLDVPSEFHIDGIQLMNTTQALAYRAVKQHLNKKTKKRRATRVNLDIARHAIHEHSGKWLSDEAIWNSCSSAELSNKSKQFIFRAIHGSFKVGEYWMNIPGFEQRARCAACGTDGESLEHILTECTDNHQSEIWNLARDLWPERHQPWPRISIGLILGCGGLSARSPPDDNTEGDEDDTPPGDRGNGANKMRDDLLLKILISESATLIWAVRCDATINGNNPSAEIITKRWHNQVEKRLHTDVANARRKNAKPALLKRVHDTWNGTLENESSLPKDWVSTREVLVGIKPAQVP</sequence>
<reference evidence="1" key="1">
    <citation type="journal article" date="2021" name="New Phytol.">
        <title>Evolutionary innovations through gain and loss of genes in the ectomycorrhizal Boletales.</title>
        <authorList>
            <person name="Wu G."/>
            <person name="Miyauchi S."/>
            <person name="Morin E."/>
            <person name="Kuo A."/>
            <person name="Drula E."/>
            <person name="Varga T."/>
            <person name="Kohler A."/>
            <person name="Feng B."/>
            <person name="Cao Y."/>
            <person name="Lipzen A."/>
            <person name="Daum C."/>
            <person name="Hundley H."/>
            <person name="Pangilinan J."/>
            <person name="Johnson J."/>
            <person name="Barry K."/>
            <person name="LaButti K."/>
            <person name="Ng V."/>
            <person name="Ahrendt S."/>
            <person name="Min B."/>
            <person name="Choi I.G."/>
            <person name="Park H."/>
            <person name="Plett J.M."/>
            <person name="Magnuson J."/>
            <person name="Spatafora J.W."/>
            <person name="Nagy L.G."/>
            <person name="Henrissat B."/>
            <person name="Grigoriev I.V."/>
            <person name="Yang Z.L."/>
            <person name="Xu J."/>
            <person name="Martin F.M."/>
        </authorList>
    </citation>
    <scope>NUCLEOTIDE SEQUENCE</scope>
    <source>
        <strain evidence="1">ATCC 28755</strain>
    </source>
</reference>
<dbReference type="EMBL" id="MU267697">
    <property type="protein sequence ID" value="KAH7910890.1"/>
    <property type="molecule type" value="Genomic_DNA"/>
</dbReference>
<organism evidence="1 2">
    <name type="scientific">Hygrophoropsis aurantiaca</name>
    <dbReference type="NCBI Taxonomy" id="72124"/>
    <lineage>
        <taxon>Eukaryota</taxon>
        <taxon>Fungi</taxon>
        <taxon>Dikarya</taxon>
        <taxon>Basidiomycota</taxon>
        <taxon>Agaricomycotina</taxon>
        <taxon>Agaricomycetes</taxon>
        <taxon>Agaricomycetidae</taxon>
        <taxon>Boletales</taxon>
        <taxon>Coniophorineae</taxon>
        <taxon>Hygrophoropsidaceae</taxon>
        <taxon>Hygrophoropsis</taxon>
    </lineage>
</organism>
<evidence type="ECO:0000313" key="2">
    <source>
        <dbReference type="Proteomes" id="UP000790377"/>
    </source>
</evidence>
<proteinExistence type="predicted"/>
<keyword evidence="2" id="KW-1185">Reference proteome</keyword>
<dbReference type="Proteomes" id="UP000790377">
    <property type="component" value="Unassembled WGS sequence"/>
</dbReference>
<protein>
    <submittedName>
        <fullName evidence="1">Ribonuclease H-like protein</fullName>
    </submittedName>
</protein>
<evidence type="ECO:0000313" key="1">
    <source>
        <dbReference type="EMBL" id="KAH7910890.1"/>
    </source>
</evidence>
<comment type="caution">
    <text evidence="1">The sequence shown here is derived from an EMBL/GenBank/DDBJ whole genome shotgun (WGS) entry which is preliminary data.</text>
</comment>
<gene>
    <name evidence="1" type="ORF">BJ138DRAFT_1007835</name>
</gene>
<name>A0ACB8ABX2_9AGAM</name>